<dbReference type="STRING" id="379508.A5E466"/>
<dbReference type="Gene3D" id="3.60.20.30">
    <property type="entry name" value="(Glycosyl)asparaginase"/>
    <property type="match status" value="1"/>
</dbReference>
<dbReference type="OrthoDB" id="77601at2759"/>
<protein>
    <recommendedName>
        <fullName evidence="5">Asparaginase</fullName>
    </recommendedName>
</protein>
<evidence type="ECO:0008006" key="5">
    <source>
        <dbReference type="Google" id="ProtNLM"/>
    </source>
</evidence>
<dbReference type="Pfam" id="PF01112">
    <property type="entry name" value="Asparaginase_2"/>
    <property type="match status" value="1"/>
</dbReference>
<evidence type="ECO:0000313" key="4">
    <source>
        <dbReference type="Proteomes" id="UP000001996"/>
    </source>
</evidence>
<dbReference type="InterPro" id="IPR000246">
    <property type="entry name" value="Peptidase_T2"/>
</dbReference>
<dbReference type="GeneID" id="5231449"/>
<gene>
    <name evidence="3" type="ORF">LELG_04405</name>
</gene>
<evidence type="ECO:0000313" key="3">
    <source>
        <dbReference type="EMBL" id="EDK46224.1"/>
    </source>
</evidence>
<dbReference type="eggNOG" id="KOG1592">
    <property type="taxonomic scope" value="Eukaryota"/>
</dbReference>
<dbReference type="InterPro" id="IPR029055">
    <property type="entry name" value="Ntn_hydrolases_N"/>
</dbReference>
<dbReference type="Proteomes" id="UP000001996">
    <property type="component" value="Unassembled WGS sequence"/>
</dbReference>
<keyword evidence="4" id="KW-1185">Reference proteome</keyword>
<dbReference type="OMA" id="WEIANNI"/>
<dbReference type="GO" id="GO:0005737">
    <property type="term" value="C:cytoplasm"/>
    <property type="evidence" value="ECO:0007669"/>
    <property type="project" value="TreeGrafter"/>
</dbReference>
<dbReference type="AlphaFoldDB" id="A5E466"/>
<dbReference type="PANTHER" id="PTHR10188">
    <property type="entry name" value="L-ASPARAGINASE"/>
    <property type="match status" value="1"/>
</dbReference>
<proteinExistence type="predicted"/>
<evidence type="ECO:0000256" key="1">
    <source>
        <dbReference type="PIRSR" id="PIRSR600246-1"/>
    </source>
</evidence>
<feature type="active site" description="Nucleophile" evidence="1">
    <location>
        <position position="187"/>
    </location>
</feature>
<dbReference type="GO" id="GO:0004298">
    <property type="term" value="F:threonine-type endopeptidase activity"/>
    <property type="evidence" value="ECO:0007669"/>
    <property type="project" value="TreeGrafter"/>
</dbReference>
<reference evidence="3 4" key="1">
    <citation type="journal article" date="2009" name="Nature">
        <title>Evolution of pathogenicity and sexual reproduction in eight Candida genomes.</title>
        <authorList>
            <person name="Butler G."/>
            <person name="Rasmussen M.D."/>
            <person name="Lin M.F."/>
            <person name="Santos M.A."/>
            <person name="Sakthikumar S."/>
            <person name="Munro C.A."/>
            <person name="Rheinbay E."/>
            <person name="Grabherr M."/>
            <person name="Forche A."/>
            <person name="Reedy J.L."/>
            <person name="Agrafioti I."/>
            <person name="Arnaud M.B."/>
            <person name="Bates S."/>
            <person name="Brown A.J."/>
            <person name="Brunke S."/>
            <person name="Costanzo M.C."/>
            <person name="Fitzpatrick D.A."/>
            <person name="de Groot P.W."/>
            <person name="Harris D."/>
            <person name="Hoyer L.L."/>
            <person name="Hube B."/>
            <person name="Klis F.M."/>
            <person name="Kodira C."/>
            <person name="Lennard N."/>
            <person name="Logue M.E."/>
            <person name="Martin R."/>
            <person name="Neiman A.M."/>
            <person name="Nikolaou E."/>
            <person name="Quail M.A."/>
            <person name="Quinn J."/>
            <person name="Santos M.C."/>
            <person name="Schmitzberger F.F."/>
            <person name="Sherlock G."/>
            <person name="Shah P."/>
            <person name="Silverstein K.A."/>
            <person name="Skrzypek M.S."/>
            <person name="Soll D."/>
            <person name="Staggs R."/>
            <person name="Stansfield I."/>
            <person name="Stumpf M.P."/>
            <person name="Sudbery P.E."/>
            <person name="Srikantha T."/>
            <person name="Zeng Q."/>
            <person name="Berman J."/>
            <person name="Berriman M."/>
            <person name="Heitman J."/>
            <person name="Gow N.A."/>
            <person name="Lorenz M.C."/>
            <person name="Birren B.W."/>
            <person name="Kellis M."/>
            <person name="Cuomo C.A."/>
        </authorList>
    </citation>
    <scope>NUCLEOTIDE SEQUENCE [LARGE SCALE GENOMIC DNA]</scope>
    <source>
        <strain evidence="4">ATCC 11503 / BCRC 21390 / CBS 2605 / JCM 1781 / NBRC 1676 / NRRL YB-4239</strain>
    </source>
</reference>
<dbReference type="PANTHER" id="PTHR10188:SF8">
    <property type="entry name" value="THREONINE ASPARTASE 1"/>
    <property type="match status" value="1"/>
</dbReference>
<sequence>MKDLLVIHIGAGNHAVTSNKKYSNLLRKALSHNNILDAASEVEVSNLTNTGYGSSLNKVGKVEIDASFIDSASSFHASWANNCRLPQNGTKPTQPETKAVRIGSITGLKCREPTREMVRIFGELEQQYAETPYLTMPISLNCTSLKSYMKINEDKDEDLISAKAQRIYEIYNTDGISTTAKEEISDTVGLTQIKEHGFVMVTSSGGNFFKLPGRIGCAGVINAAISHKETNGLKISCMCSGNGEQIIRYNLASFLVEKFSTRFGELEWGSNLSKELFALDSELYIGFIVIIEPIVNIVNNNGGCEHVKKISLIYGHSTESFHFGYRAGDNETKTILSFAEKKELFTFGEYCILC</sequence>
<dbReference type="KEGG" id="lel:PVL30_004124"/>
<name>A5E466_LODEL</name>
<evidence type="ECO:0000256" key="2">
    <source>
        <dbReference type="PIRSR" id="PIRSR600246-3"/>
    </source>
</evidence>
<dbReference type="InParanoid" id="A5E466"/>
<dbReference type="SUPFAM" id="SSF56235">
    <property type="entry name" value="N-terminal nucleophile aminohydrolases (Ntn hydrolases)"/>
    <property type="match status" value="1"/>
</dbReference>
<feature type="site" description="Cleavage; by autolysis" evidence="2">
    <location>
        <begin position="186"/>
        <end position="187"/>
    </location>
</feature>
<organism evidence="3 4">
    <name type="scientific">Lodderomyces elongisporus (strain ATCC 11503 / CBS 2605 / JCM 1781 / NBRC 1676 / NRRL YB-4239)</name>
    <name type="common">Yeast</name>
    <name type="synonym">Saccharomyces elongisporus</name>
    <dbReference type="NCBI Taxonomy" id="379508"/>
    <lineage>
        <taxon>Eukaryota</taxon>
        <taxon>Fungi</taxon>
        <taxon>Dikarya</taxon>
        <taxon>Ascomycota</taxon>
        <taxon>Saccharomycotina</taxon>
        <taxon>Pichiomycetes</taxon>
        <taxon>Debaryomycetaceae</taxon>
        <taxon>Candida/Lodderomyces clade</taxon>
        <taxon>Lodderomyces</taxon>
    </lineage>
</organism>
<dbReference type="HOGENOM" id="CLU_021603_5_1_1"/>
<dbReference type="EMBL" id="CH981529">
    <property type="protein sequence ID" value="EDK46224.1"/>
    <property type="molecule type" value="Genomic_DNA"/>
</dbReference>
<dbReference type="GO" id="GO:0051604">
    <property type="term" value="P:protein maturation"/>
    <property type="evidence" value="ECO:0007669"/>
    <property type="project" value="TreeGrafter"/>
</dbReference>
<accession>A5E466</accession>